<feature type="transmembrane region" description="Helical" evidence="1">
    <location>
        <begin position="6"/>
        <end position="25"/>
    </location>
</feature>
<sequence length="29" mass="2959">MSAVNAIGLAVAVVLAALMVAALLFPERF</sequence>
<proteinExistence type="predicted"/>
<dbReference type="RefSeq" id="WP_184713936.1">
    <property type="nucleotide sequence ID" value="NZ_JACHJP010000002.1"/>
</dbReference>
<keyword evidence="1" id="KW-0812">Transmembrane</keyword>
<name>A0A7W7QKJ1_9ACTN</name>
<evidence type="ECO:0000256" key="1">
    <source>
        <dbReference type="SAM" id="Phobius"/>
    </source>
</evidence>
<evidence type="ECO:0000313" key="3">
    <source>
        <dbReference type="Proteomes" id="UP000552644"/>
    </source>
</evidence>
<dbReference type="Proteomes" id="UP000552644">
    <property type="component" value="Unassembled WGS sequence"/>
</dbReference>
<evidence type="ECO:0000313" key="2">
    <source>
        <dbReference type="EMBL" id="MBB4915249.1"/>
    </source>
</evidence>
<keyword evidence="1" id="KW-0472">Membrane</keyword>
<dbReference type="EMBL" id="JACHJP010000002">
    <property type="protein sequence ID" value="MBB4915249.1"/>
    <property type="molecule type" value="Genomic_DNA"/>
</dbReference>
<comment type="caution">
    <text evidence="2">The sequence shown here is derived from an EMBL/GenBank/DDBJ whole genome shotgun (WGS) entry which is preliminary data.</text>
</comment>
<organism evidence="2 3">
    <name type="scientific">Streptosporangium saharense</name>
    <dbReference type="NCBI Taxonomy" id="1706840"/>
    <lineage>
        <taxon>Bacteria</taxon>
        <taxon>Bacillati</taxon>
        <taxon>Actinomycetota</taxon>
        <taxon>Actinomycetes</taxon>
        <taxon>Streptosporangiales</taxon>
        <taxon>Streptosporangiaceae</taxon>
        <taxon>Streptosporangium</taxon>
    </lineage>
</organism>
<dbReference type="AlphaFoldDB" id="A0A7W7QKJ1"/>
<gene>
    <name evidence="2" type="ORF">FHS44_002334</name>
</gene>
<accession>A0A7W7QKJ1</accession>
<keyword evidence="1" id="KW-1133">Transmembrane helix</keyword>
<protein>
    <submittedName>
        <fullName evidence="2">K+-transporting ATPase KdpF subunit</fullName>
    </submittedName>
</protein>
<keyword evidence="3" id="KW-1185">Reference proteome</keyword>
<reference evidence="2 3" key="1">
    <citation type="submission" date="2020-08" db="EMBL/GenBank/DDBJ databases">
        <title>Genomic Encyclopedia of Type Strains, Phase III (KMG-III): the genomes of soil and plant-associated and newly described type strains.</title>
        <authorList>
            <person name="Whitman W."/>
        </authorList>
    </citation>
    <scope>NUCLEOTIDE SEQUENCE [LARGE SCALE GENOMIC DNA]</scope>
    <source>
        <strain evidence="2 3">CECT 8840</strain>
    </source>
</reference>